<name>A0A4D6NM68_VIGUN</name>
<sequence length="176" mass="18895">MRGTVVRTNILTQASSSRLGENSGNSLRFLLERSPRRGDIFLSDEKSRPGETALPKREFAKPSRGTVVVSPKRDDLLCIKGVDMQVLCMLWVRTNELVCSGHNPITLVAGLVVVPHVMDIIPWALLGGVHGGASTIGPNSLNLEVRVHGGVSRSGRNSMRDVIPPSRGGASIRVPG</sequence>
<dbReference type="EMBL" id="CP039355">
    <property type="protein sequence ID" value="QCE14418.1"/>
    <property type="molecule type" value="Genomic_DNA"/>
</dbReference>
<accession>A0A4D6NM68</accession>
<dbReference type="Proteomes" id="UP000501690">
    <property type="component" value="Linkage Group LG11"/>
</dbReference>
<evidence type="ECO:0000256" key="1">
    <source>
        <dbReference type="SAM" id="MobiDB-lite"/>
    </source>
</evidence>
<reference evidence="2 3" key="1">
    <citation type="submission" date="2019-04" db="EMBL/GenBank/DDBJ databases">
        <title>An improved genome assembly and genetic linkage map for asparagus bean, Vigna unguiculata ssp. sesquipedialis.</title>
        <authorList>
            <person name="Xia Q."/>
            <person name="Zhang R."/>
            <person name="Dong Y."/>
        </authorList>
    </citation>
    <scope>NUCLEOTIDE SEQUENCE [LARGE SCALE GENOMIC DNA]</scope>
    <source>
        <tissue evidence="2">Leaf</tissue>
    </source>
</reference>
<keyword evidence="3" id="KW-1185">Reference proteome</keyword>
<protein>
    <submittedName>
        <fullName evidence="2">Uncharacterized protein</fullName>
    </submittedName>
</protein>
<gene>
    <name evidence="2" type="ORF">DEO72_LG11g1418</name>
</gene>
<organism evidence="2 3">
    <name type="scientific">Vigna unguiculata</name>
    <name type="common">Cowpea</name>
    <dbReference type="NCBI Taxonomy" id="3917"/>
    <lineage>
        <taxon>Eukaryota</taxon>
        <taxon>Viridiplantae</taxon>
        <taxon>Streptophyta</taxon>
        <taxon>Embryophyta</taxon>
        <taxon>Tracheophyta</taxon>
        <taxon>Spermatophyta</taxon>
        <taxon>Magnoliopsida</taxon>
        <taxon>eudicotyledons</taxon>
        <taxon>Gunneridae</taxon>
        <taxon>Pentapetalae</taxon>
        <taxon>rosids</taxon>
        <taxon>fabids</taxon>
        <taxon>Fabales</taxon>
        <taxon>Fabaceae</taxon>
        <taxon>Papilionoideae</taxon>
        <taxon>50 kb inversion clade</taxon>
        <taxon>NPAAA clade</taxon>
        <taxon>indigoferoid/millettioid clade</taxon>
        <taxon>Phaseoleae</taxon>
        <taxon>Vigna</taxon>
    </lineage>
</organism>
<dbReference type="AlphaFoldDB" id="A0A4D6NM68"/>
<evidence type="ECO:0000313" key="3">
    <source>
        <dbReference type="Proteomes" id="UP000501690"/>
    </source>
</evidence>
<evidence type="ECO:0000313" key="2">
    <source>
        <dbReference type="EMBL" id="QCE14418.1"/>
    </source>
</evidence>
<proteinExistence type="predicted"/>
<feature type="region of interest" description="Disordered" evidence="1">
    <location>
        <begin position="152"/>
        <end position="176"/>
    </location>
</feature>